<evidence type="ECO:0000313" key="7">
    <source>
        <dbReference type="EMBL" id="PRQ28041.1"/>
    </source>
</evidence>
<keyword evidence="2" id="KW-0677">Repeat</keyword>
<dbReference type="PROSITE" id="PS51294">
    <property type="entry name" value="HTH_MYB"/>
    <property type="match status" value="2"/>
</dbReference>
<evidence type="ECO:0000256" key="1">
    <source>
        <dbReference type="ARBA" id="ARBA00004123"/>
    </source>
</evidence>
<dbReference type="InterPro" id="IPR015495">
    <property type="entry name" value="Myb_TF_plants"/>
</dbReference>
<comment type="caution">
    <text evidence="7">The sequence shown here is derived from an EMBL/GenBank/DDBJ whole genome shotgun (WGS) entry which is preliminary data.</text>
</comment>
<dbReference type="InterPro" id="IPR009057">
    <property type="entry name" value="Homeodomain-like_sf"/>
</dbReference>
<organism evidence="7 8">
    <name type="scientific">Rosa chinensis</name>
    <name type="common">China rose</name>
    <dbReference type="NCBI Taxonomy" id="74649"/>
    <lineage>
        <taxon>Eukaryota</taxon>
        <taxon>Viridiplantae</taxon>
        <taxon>Streptophyta</taxon>
        <taxon>Embryophyta</taxon>
        <taxon>Tracheophyta</taxon>
        <taxon>Spermatophyta</taxon>
        <taxon>Magnoliopsida</taxon>
        <taxon>eudicotyledons</taxon>
        <taxon>Gunneridae</taxon>
        <taxon>Pentapetalae</taxon>
        <taxon>rosids</taxon>
        <taxon>fabids</taxon>
        <taxon>Rosales</taxon>
        <taxon>Rosaceae</taxon>
        <taxon>Rosoideae</taxon>
        <taxon>Rosoideae incertae sedis</taxon>
        <taxon>Rosa</taxon>
    </lineage>
</organism>
<dbReference type="SUPFAM" id="SSF46689">
    <property type="entry name" value="Homeodomain-like"/>
    <property type="match status" value="1"/>
</dbReference>
<sequence length="222" mass="25693">MVPLSTRSYKNKEVNRGSWTAEEDQRLAQVIEVHGPRKWKSVATKAGLNRCGKSCRLRWMNYLRPNIKRGNISDQEEDLILRLHKLLGNRWSLIAGRLPGRTDNEIKNYWNSHLSKKIRHNERSQKQNRLLCASSNPAAQELSSSSEPQNVELMENNAVPIGMEDDSTKREENYFFKSMSFNGSSGDEFLFDGSTADEGPLNLEWMNRFLEMDESWFTLHDI</sequence>
<feature type="domain" description="HTH myb-type" evidence="6">
    <location>
        <begin position="11"/>
        <end position="67"/>
    </location>
</feature>
<proteinExistence type="predicted"/>
<name>A0A2P6Q1J8_ROSCH</name>
<feature type="domain" description="Myb-like" evidence="5">
    <location>
        <begin position="11"/>
        <end position="63"/>
    </location>
</feature>
<accession>A0A2P6Q1J8</accession>
<dbReference type="GO" id="GO:0030154">
    <property type="term" value="P:cell differentiation"/>
    <property type="evidence" value="ECO:0007669"/>
    <property type="project" value="TreeGrafter"/>
</dbReference>
<gene>
    <name evidence="7" type="ORF">RchiOBHm_Chr6g0311771</name>
</gene>
<feature type="domain" description="HTH myb-type" evidence="6">
    <location>
        <begin position="68"/>
        <end position="118"/>
    </location>
</feature>
<dbReference type="Proteomes" id="UP000238479">
    <property type="component" value="Chromosome 6"/>
</dbReference>
<keyword evidence="8" id="KW-1185">Reference proteome</keyword>
<evidence type="ECO:0000256" key="3">
    <source>
        <dbReference type="ARBA" id="ARBA00023125"/>
    </source>
</evidence>
<evidence type="ECO:0000313" key="8">
    <source>
        <dbReference type="Proteomes" id="UP000238479"/>
    </source>
</evidence>
<dbReference type="AlphaFoldDB" id="A0A2P6Q1J8"/>
<keyword evidence="4" id="KW-0539">Nucleus</keyword>
<dbReference type="GO" id="GO:0005634">
    <property type="term" value="C:nucleus"/>
    <property type="evidence" value="ECO:0007669"/>
    <property type="project" value="UniProtKB-SubCell"/>
</dbReference>
<dbReference type="CDD" id="cd00167">
    <property type="entry name" value="SANT"/>
    <property type="match status" value="2"/>
</dbReference>
<dbReference type="GO" id="GO:0006355">
    <property type="term" value="P:regulation of DNA-templated transcription"/>
    <property type="evidence" value="ECO:0007669"/>
    <property type="project" value="TreeGrafter"/>
</dbReference>
<dbReference type="PANTHER" id="PTHR47998:SF14">
    <property type="entry name" value="TRANSCRIPTION FACTOR WER-LIKE"/>
    <property type="match status" value="1"/>
</dbReference>
<evidence type="ECO:0000256" key="2">
    <source>
        <dbReference type="ARBA" id="ARBA00022737"/>
    </source>
</evidence>
<reference evidence="7 8" key="1">
    <citation type="journal article" date="2018" name="Nat. Genet.">
        <title>The Rosa genome provides new insights in the design of modern roses.</title>
        <authorList>
            <person name="Bendahmane M."/>
        </authorList>
    </citation>
    <scope>NUCLEOTIDE SEQUENCE [LARGE SCALE GENOMIC DNA]</scope>
    <source>
        <strain evidence="8">cv. Old Blush</strain>
    </source>
</reference>
<dbReference type="InterPro" id="IPR017930">
    <property type="entry name" value="Myb_dom"/>
</dbReference>
<keyword evidence="3" id="KW-0238">DNA-binding</keyword>
<comment type="subcellular location">
    <subcellularLocation>
        <location evidence="1">Nucleus</location>
    </subcellularLocation>
</comment>
<dbReference type="Gramene" id="PRQ28041">
    <property type="protein sequence ID" value="PRQ28041"/>
    <property type="gene ID" value="RchiOBHm_Chr6g0311771"/>
</dbReference>
<dbReference type="EMBL" id="PDCK01000044">
    <property type="protein sequence ID" value="PRQ28041.1"/>
    <property type="molecule type" value="Genomic_DNA"/>
</dbReference>
<dbReference type="GO" id="GO:0000976">
    <property type="term" value="F:transcription cis-regulatory region binding"/>
    <property type="evidence" value="ECO:0007669"/>
    <property type="project" value="TreeGrafter"/>
</dbReference>
<dbReference type="InterPro" id="IPR001005">
    <property type="entry name" value="SANT/Myb"/>
</dbReference>
<evidence type="ECO:0000259" key="5">
    <source>
        <dbReference type="PROSITE" id="PS50090"/>
    </source>
</evidence>
<dbReference type="PANTHER" id="PTHR47998">
    <property type="entry name" value="TRANSCRIPTION FACTOR MYB51-LIKE ISOFORM X1"/>
    <property type="match status" value="1"/>
</dbReference>
<feature type="domain" description="Myb-like" evidence="5">
    <location>
        <begin position="64"/>
        <end position="114"/>
    </location>
</feature>
<evidence type="ECO:0000256" key="4">
    <source>
        <dbReference type="ARBA" id="ARBA00023242"/>
    </source>
</evidence>
<dbReference type="PROSITE" id="PS50090">
    <property type="entry name" value="MYB_LIKE"/>
    <property type="match status" value="2"/>
</dbReference>
<dbReference type="FunFam" id="1.10.10.60:FF:000001">
    <property type="entry name" value="MYB-related transcription factor"/>
    <property type="match status" value="1"/>
</dbReference>
<dbReference type="Pfam" id="PF00249">
    <property type="entry name" value="Myb_DNA-binding"/>
    <property type="match status" value="2"/>
</dbReference>
<dbReference type="Gene3D" id="1.10.10.60">
    <property type="entry name" value="Homeodomain-like"/>
    <property type="match status" value="2"/>
</dbReference>
<protein>
    <submittedName>
        <fullName evidence="7">Putative transcription factor MYB-HB-like family</fullName>
    </submittedName>
</protein>
<dbReference type="OMA" id="LNLEWMN"/>
<dbReference type="OrthoDB" id="2143914at2759"/>
<evidence type="ECO:0000259" key="6">
    <source>
        <dbReference type="PROSITE" id="PS51294"/>
    </source>
</evidence>
<dbReference type="SMART" id="SM00717">
    <property type="entry name" value="SANT"/>
    <property type="match status" value="2"/>
</dbReference>